<evidence type="ECO:0000313" key="1">
    <source>
        <dbReference type="EMBL" id="CAF4432578.1"/>
    </source>
</evidence>
<dbReference type="EMBL" id="CAJOBB010028844">
    <property type="protein sequence ID" value="CAF4432578.1"/>
    <property type="molecule type" value="Genomic_DNA"/>
</dbReference>
<evidence type="ECO:0000313" key="2">
    <source>
        <dbReference type="Proteomes" id="UP000663868"/>
    </source>
</evidence>
<comment type="caution">
    <text evidence="1">The sequence shown here is derived from an EMBL/GenBank/DDBJ whole genome shotgun (WGS) entry which is preliminary data.</text>
</comment>
<dbReference type="AlphaFoldDB" id="A0A820R6B8"/>
<reference evidence="1" key="1">
    <citation type="submission" date="2021-02" db="EMBL/GenBank/DDBJ databases">
        <authorList>
            <person name="Nowell W R."/>
        </authorList>
    </citation>
    <scope>NUCLEOTIDE SEQUENCE</scope>
</reference>
<accession>A0A820R6B8</accession>
<protein>
    <submittedName>
        <fullName evidence="1">Uncharacterized protein</fullName>
    </submittedName>
</protein>
<feature type="non-terminal residue" evidence="1">
    <location>
        <position position="1"/>
    </location>
</feature>
<proteinExistence type="predicted"/>
<dbReference type="InterPro" id="IPR013785">
    <property type="entry name" value="Aldolase_TIM"/>
</dbReference>
<gene>
    <name evidence="1" type="ORF">KXQ929_LOCUS52873</name>
</gene>
<sequence length="29" mass="3210">GVIKVEKRTASAQVEGGVHNLHSFEKQLF</sequence>
<name>A0A820R6B8_9BILA</name>
<dbReference type="Gene3D" id="3.20.20.70">
    <property type="entry name" value="Aldolase class I"/>
    <property type="match status" value="1"/>
</dbReference>
<organism evidence="1 2">
    <name type="scientific">Adineta steineri</name>
    <dbReference type="NCBI Taxonomy" id="433720"/>
    <lineage>
        <taxon>Eukaryota</taxon>
        <taxon>Metazoa</taxon>
        <taxon>Spiralia</taxon>
        <taxon>Gnathifera</taxon>
        <taxon>Rotifera</taxon>
        <taxon>Eurotatoria</taxon>
        <taxon>Bdelloidea</taxon>
        <taxon>Adinetida</taxon>
        <taxon>Adinetidae</taxon>
        <taxon>Adineta</taxon>
    </lineage>
</organism>
<dbReference type="Proteomes" id="UP000663868">
    <property type="component" value="Unassembled WGS sequence"/>
</dbReference>